<protein>
    <recommendedName>
        <fullName evidence="9 10">Pyrroline-5-carboxylate reductase</fullName>
        <shortName evidence="9">P5C reductase</shortName>
        <shortName evidence="9">P5CR</shortName>
        <ecNumber evidence="9 10">1.5.1.2</ecNumber>
    </recommendedName>
    <alternativeName>
        <fullName evidence="9">PCA reductase</fullName>
    </alternativeName>
</protein>
<dbReference type="RefSeq" id="WP_003696840.1">
    <property type="nucleotide sequence ID" value="NZ_AYYL01000029.1"/>
</dbReference>
<organism evidence="15 16">
    <name type="scientific">Ligilactobacillus ruminis DSM 20403 = NBRC 102161</name>
    <dbReference type="NCBI Taxonomy" id="1423798"/>
    <lineage>
        <taxon>Bacteria</taxon>
        <taxon>Bacillati</taxon>
        <taxon>Bacillota</taxon>
        <taxon>Bacilli</taxon>
        <taxon>Lactobacillales</taxon>
        <taxon>Lactobacillaceae</taxon>
        <taxon>Ligilactobacillus</taxon>
    </lineage>
</organism>
<feature type="domain" description="Pyrroline-5-carboxylate reductase dimerisation" evidence="14">
    <location>
        <begin position="162"/>
        <end position="264"/>
    </location>
</feature>
<evidence type="ECO:0000259" key="14">
    <source>
        <dbReference type="Pfam" id="PF14748"/>
    </source>
</evidence>
<comment type="catalytic activity">
    <reaction evidence="9 12">
        <text>L-proline + NADP(+) = (S)-1-pyrroline-5-carboxylate + NADPH + 2 H(+)</text>
        <dbReference type="Rhea" id="RHEA:14109"/>
        <dbReference type="ChEBI" id="CHEBI:15378"/>
        <dbReference type="ChEBI" id="CHEBI:17388"/>
        <dbReference type="ChEBI" id="CHEBI:57783"/>
        <dbReference type="ChEBI" id="CHEBI:58349"/>
        <dbReference type="ChEBI" id="CHEBI:60039"/>
        <dbReference type="EC" id="1.5.1.2"/>
    </reaction>
</comment>
<dbReference type="PANTHER" id="PTHR11645:SF0">
    <property type="entry name" value="PYRROLINE-5-CARBOXYLATE REDUCTASE 3"/>
    <property type="match status" value="1"/>
</dbReference>
<feature type="binding site" evidence="11">
    <location>
        <begin position="68"/>
        <end position="71"/>
    </location>
    <ligand>
        <name>NADP(+)</name>
        <dbReference type="ChEBI" id="CHEBI:58349"/>
    </ligand>
</feature>
<evidence type="ECO:0000256" key="8">
    <source>
        <dbReference type="ARBA" id="ARBA00058118"/>
    </source>
</evidence>
<evidence type="ECO:0000256" key="7">
    <source>
        <dbReference type="ARBA" id="ARBA00023002"/>
    </source>
</evidence>
<name>A0A1I2RFI1_9LACO</name>
<proteinExistence type="inferred from homology"/>
<dbReference type="PIRSF" id="PIRSF000193">
    <property type="entry name" value="Pyrrol-5-carb_rd"/>
    <property type="match status" value="1"/>
</dbReference>
<dbReference type="EMBL" id="FOPI01000015">
    <property type="protein sequence ID" value="SFG36536.1"/>
    <property type="molecule type" value="Genomic_DNA"/>
</dbReference>
<dbReference type="EC" id="1.5.1.2" evidence="9 10"/>
<comment type="function">
    <text evidence="8 9">Catalyzes the reduction of 1-pyrroline-5-carboxylate (PCA) to L-proline.</text>
</comment>
<keyword evidence="6 9" id="KW-0521">NADP</keyword>
<dbReference type="UniPathway" id="UPA00098">
    <property type="reaction ID" value="UER00361"/>
</dbReference>
<dbReference type="AlphaFoldDB" id="A0A1I2RFI1"/>
<evidence type="ECO:0000256" key="5">
    <source>
        <dbReference type="ARBA" id="ARBA00022650"/>
    </source>
</evidence>
<dbReference type="NCBIfam" id="TIGR00112">
    <property type="entry name" value="proC"/>
    <property type="match status" value="1"/>
</dbReference>
<dbReference type="GO" id="GO:0004735">
    <property type="term" value="F:pyrroline-5-carboxylate reductase activity"/>
    <property type="evidence" value="ECO:0007669"/>
    <property type="project" value="UniProtKB-UniRule"/>
</dbReference>
<evidence type="ECO:0000256" key="11">
    <source>
        <dbReference type="PIRSR" id="PIRSR000193-1"/>
    </source>
</evidence>
<dbReference type="InterPro" id="IPR008927">
    <property type="entry name" value="6-PGluconate_DH-like_C_sf"/>
</dbReference>
<comment type="similarity">
    <text evidence="2 9 12">Belongs to the pyrroline-5-carboxylate reductase family.</text>
</comment>
<dbReference type="HAMAP" id="MF_01925">
    <property type="entry name" value="P5C_reductase"/>
    <property type="match status" value="1"/>
</dbReference>
<keyword evidence="5 9" id="KW-0641">Proline biosynthesis</keyword>
<evidence type="ECO:0000256" key="6">
    <source>
        <dbReference type="ARBA" id="ARBA00022857"/>
    </source>
</evidence>
<feature type="binding site" evidence="11">
    <location>
        <position position="55"/>
    </location>
    <ligand>
        <name>NADPH</name>
        <dbReference type="ChEBI" id="CHEBI:57783"/>
    </ligand>
</feature>
<evidence type="ECO:0000256" key="9">
    <source>
        <dbReference type="HAMAP-Rule" id="MF_01925"/>
    </source>
</evidence>
<reference evidence="16" key="1">
    <citation type="submission" date="2016-10" db="EMBL/GenBank/DDBJ databases">
        <authorList>
            <person name="Varghese N."/>
            <person name="Submissions S."/>
        </authorList>
    </citation>
    <scope>NUCLEOTIDE SEQUENCE [LARGE SCALE GENOMIC DNA]</scope>
    <source>
        <strain evidence="16">DSM 20403</strain>
    </source>
</reference>
<evidence type="ECO:0000256" key="2">
    <source>
        <dbReference type="ARBA" id="ARBA00005525"/>
    </source>
</evidence>
<feature type="domain" description="Pyrroline-5-carboxylate reductase catalytic N-terminal" evidence="13">
    <location>
        <begin position="2"/>
        <end position="96"/>
    </location>
</feature>
<comment type="catalytic activity">
    <reaction evidence="9">
        <text>L-proline + NAD(+) = (S)-1-pyrroline-5-carboxylate + NADH + 2 H(+)</text>
        <dbReference type="Rhea" id="RHEA:14105"/>
        <dbReference type="ChEBI" id="CHEBI:15378"/>
        <dbReference type="ChEBI" id="CHEBI:17388"/>
        <dbReference type="ChEBI" id="CHEBI:57540"/>
        <dbReference type="ChEBI" id="CHEBI:57945"/>
        <dbReference type="ChEBI" id="CHEBI:60039"/>
        <dbReference type="EC" id="1.5.1.2"/>
    </reaction>
</comment>
<evidence type="ECO:0000259" key="13">
    <source>
        <dbReference type="Pfam" id="PF03807"/>
    </source>
</evidence>
<dbReference type="PANTHER" id="PTHR11645">
    <property type="entry name" value="PYRROLINE-5-CARBOXYLATE REDUCTASE"/>
    <property type="match status" value="1"/>
</dbReference>
<keyword evidence="7 9" id="KW-0560">Oxidoreductase</keyword>
<dbReference type="FunFam" id="1.10.3730.10:FF:000001">
    <property type="entry name" value="Pyrroline-5-carboxylate reductase"/>
    <property type="match status" value="1"/>
</dbReference>
<evidence type="ECO:0000313" key="16">
    <source>
        <dbReference type="Proteomes" id="UP000182635"/>
    </source>
</evidence>
<dbReference type="Pfam" id="PF03807">
    <property type="entry name" value="F420_oxidored"/>
    <property type="match status" value="1"/>
</dbReference>
<dbReference type="Gene3D" id="1.10.3730.10">
    <property type="entry name" value="ProC C-terminal domain-like"/>
    <property type="match status" value="1"/>
</dbReference>
<keyword evidence="3 9" id="KW-0963">Cytoplasm</keyword>
<dbReference type="Pfam" id="PF14748">
    <property type="entry name" value="P5CR_dimer"/>
    <property type="match status" value="1"/>
</dbReference>
<keyword evidence="4 9" id="KW-0028">Amino-acid biosynthesis</keyword>
<feature type="binding site" evidence="11">
    <location>
        <begin position="6"/>
        <end position="11"/>
    </location>
    <ligand>
        <name>NADP(+)</name>
        <dbReference type="ChEBI" id="CHEBI:58349"/>
    </ligand>
</feature>
<dbReference type="Gene3D" id="3.40.50.720">
    <property type="entry name" value="NAD(P)-binding Rossmann-like Domain"/>
    <property type="match status" value="1"/>
</dbReference>
<dbReference type="InterPro" id="IPR029036">
    <property type="entry name" value="P5CR_dimer"/>
</dbReference>
<sequence length="265" mass="28344">MKLGFIGAGNMARAIINGLIAEQKISGEDVYIHSAHKSSYESYAKEKGLNPCESNSDVVKNAEIVFLAVKPIVSKDVLEEVSTEFERKNPVLVSMVTGVSIAELADALHFPAAKIIRIMPNVNVEIGEGMTALKAGKKVTETEFSEVTDLFDSIGKTTEMEEKDFSTFVALAGSSPAYVYLFIDAMSRSGVKYGLNKRQATEIAAQAVLGSALKVLEASKSPMDLVDDVCSPGGTTVAGLLAMEEYGFTTSVIKGLDATVDKDKK</sequence>
<dbReference type="FunFam" id="3.40.50.720:FF:000190">
    <property type="entry name" value="Pyrroline-5-carboxylate reductase"/>
    <property type="match status" value="1"/>
</dbReference>
<dbReference type="SUPFAM" id="SSF48179">
    <property type="entry name" value="6-phosphogluconate dehydrogenase C-terminal domain-like"/>
    <property type="match status" value="1"/>
</dbReference>
<dbReference type="InterPro" id="IPR000304">
    <property type="entry name" value="Pyrroline-COOH_reductase"/>
</dbReference>
<accession>A0A1I2RFI1</accession>
<evidence type="ECO:0000313" key="15">
    <source>
        <dbReference type="EMBL" id="SFG36536.1"/>
    </source>
</evidence>
<evidence type="ECO:0000256" key="10">
    <source>
        <dbReference type="NCBIfam" id="TIGR00112"/>
    </source>
</evidence>
<dbReference type="GeneID" id="29803407"/>
<dbReference type="OrthoDB" id="9805754at2"/>
<dbReference type="InterPro" id="IPR036291">
    <property type="entry name" value="NAD(P)-bd_dom_sf"/>
</dbReference>
<evidence type="ECO:0000256" key="12">
    <source>
        <dbReference type="RuleBase" id="RU003903"/>
    </source>
</evidence>
<dbReference type="GO" id="GO:0005737">
    <property type="term" value="C:cytoplasm"/>
    <property type="evidence" value="ECO:0007669"/>
    <property type="project" value="UniProtKB-SubCell"/>
</dbReference>
<evidence type="ECO:0000256" key="1">
    <source>
        <dbReference type="ARBA" id="ARBA00004496"/>
    </source>
</evidence>
<dbReference type="Proteomes" id="UP000182635">
    <property type="component" value="Unassembled WGS sequence"/>
</dbReference>
<evidence type="ECO:0000256" key="4">
    <source>
        <dbReference type="ARBA" id="ARBA00022605"/>
    </source>
</evidence>
<comment type="pathway">
    <text evidence="9 12">Amino-acid biosynthesis; L-proline biosynthesis; L-proline from L-glutamate 5-semialdehyde: step 1/1.</text>
</comment>
<feature type="binding site" evidence="11">
    <location>
        <position position="34"/>
    </location>
    <ligand>
        <name>NADP(+)</name>
        <dbReference type="ChEBI" id="CHEBI:58349"/>
    </ligand>
</feature>
<evidence type="ECO:0000256" key="3">
    <source>
        <dbReference type="ARBA" id="ARBA00022490"/>
    </source>
</evidence>
<dbReference type="InterPro" id="IPR028939">
    <property type="entry name" value="P5C_Rdtase_cat_N"/>
</dbReference>
<dbReference type="SUPFAM" id="SSF51735">
    <property type="entry name" value="NAD(P)-binding Rossmann-fold domains"/>
    <property type="match status" value="1"/>
</dbReference>
<comment type="subcellular location">
    <subcellularLocation>
        <location evidence="1 9">Cytoplasm</location>
    </subcellularLocation>
</comment>
<dbReference type="GO" id="GO:0055129">
    <property type="term" value="P:L-proline biosynthetic process"/>
    <property type="evidence" value="ECO:0007669"/>
    <property type="project" value="UniProtKB-UniRule"/>
</dbReference>
<dbReference type="PROSITE" id="PS00521">
    <property type="entry name" value="P5CR"/>
    <property type="match status" value="1"/>
</dbReference>
<gene>
    <name evidence="9" type="primary">proC</name>
    <name evidence="15" type="ORF">SAMN02910432_01057</name>
</gene>
<dbReference type="InterPro" id="IPR053790">
    <property type="entry name" value="P5CR-like_CS"/>
</dbReference>